<dbReference type="Proteomes" id="UP000525652">
    <property type="component" value="Unassembled WGS sequence"/>
</dbReference>
<dbReference type="GO" id="GO:0016787">
    <property type="term" value="F:hydrolase activity"/>
    <property type="evidence" value="ECO:0007669"/>
    <property type="project" value="UniProtKB-KW"/>
</dbReference>
<evidence type="ECO:0000259" key="2">
    <source>
        <dbReference type="Pfam" id="PF01738"/>
    </source>
</evidence>
<dbReference type="PANTHER" id="PTHR22946">
    <property type="entry name" value="DIENELACTONE HYDROLASE DOMAIN-CONTAINING PROTEIN-RELATED"/>
    <property type="match status" value="1"/>
</dbReference>
<dbReference type="SUPFAM" id="SSF53474">
    <property type="entry name" value="alpha/beta-Hydrolases"/>
    <property type="match status" value="1"/>
</dbReference>
<dbReference type="InterPro" id="IPR029058">
    <property type="entry name" value="AB_hydrolase_fold"/>
</dbReference>
<evidence type="ECO:0000313" key="3">
    <source>
        <dbReference type="EMBL" id="MBC2601035.1"/>
    </source>
</evidence>
<organism evidence="3 4">
    <name type="scientific">Puniceicoccus vermicola</name>
    <dbReference type="NCBI Taxonomy" id="388746"/>
    <lineage>
        <taxon>Bacteria</taxon>
        <taxon>Pseudomonadati</taxon>
        <taxon>Verrucomicrobiota</taxon>
        <taxon>Opitutia</taxon>
        <taxon>Puniceicoccales</taxon>
        <taxon>Puniceicoccaceae</taxon>
        <taxon>Puniceicoccus</taxon>
    </lineage>
</organism>
<proteinExistence type="predicted"/>
<evidence type="ECO:0000313" key="4">
    <source>
        <dbReference type="Proteomes" id="UP000525652"/>
    </source>
</evidence>
<accession>A0A7X1AY89</accession>
<dbReference type="EMBL" id="JACHVA010000045">
    <property type="protein sequence ID" value="MBC2601035.1"/>
    <property type="molecule type" value="Genomic_DNA"/>
</dbReference>
<name>A0A7X1AY89_9BACT</name>
<dbReference type="AlphaFoldDB" id="A0A7X1AY89"/>
<reference evidence="3 4" key="1">
    <citation type="submission" date="2020-07" db="EMBL/GenBank/DDBJ databases">
        <authorList>
            <person name="Feng X."/>
        </authorList>
    </citation>
    <scope>NUCLEOTIDE SEQUENCE [LARGE SCALE GENOMIC DNA]</scope>
    <source>
        <strain evidence="3 4">JCM14086</strain>
    </source>
</reference>
<sequence length="268" mass="29588">MKQKLLLSLSLLLASTPAFADDTGSLGQLALRRIQYEIGDKQFESTIVWDQDEGDDRPAILMVPNWMGPTRASLEKAMRVAGDDYVVMMVDLYGVDVRPQNMEEASEAAGVLRGDRKMMRERMKKALKVFLSEKGLPLKDGQVAAIGFCFGGGAVLEFARTGADLDAVVSFHGDLSSPTLAEDSEEIEGSVLVLHGADDPFVPQADVEEWMSVMKKTKVDWQLVQFSGTVHSFTDPGASMDGKAEFNPLSSERAFEYMELLFDEKFED</sequence>
<keyword evidence="3" id="KW-0378">Hydrolase</keyword>
<keyword evidence="1" id="KW-0732">Signal</keyword>
<evidence type="ECO:0000256" key="1">
    <source>
        <dbReference type="SAM" id="SignalP"/>
    </source>
</evidence>
<feature type="signal peptide" evidence="1">
    <location>
        <begin position="1"/>
        <end position="20"/>
    </location>
</feature>
<feature type="chain" id="PRO_5030775865" evidence="1">
    <location>
        <begin position="21"/>
        <end position="268"/>
    </location>
</feature>
<dbReference type="InterPro" id="IPR050261">
    <property type="entry name" value="FrsA_esterase"/>
</dbReference>
<feature type="domain" description="Dienelactone hydrolase" evidence="2">
    <location>
        <begin position="56"/>
        <end position="259"/>
    </location>
</feature>
<comment type="caution">
    <text evidence="3">The sequence shown here is derived from an EMBL/GenBank/DDBJ whole genome shotgun (WGS) entry which is preliminary data.</text>
</comment>
<dbReference type="InterPro" id="IPR002925">
    <property type="entry name" value="Dienelactn_hydro"/>
</dbReference>
<gene>
    <name evidence="3" type="ORF">H5P30_04495</name>
</gene>
<dbReference type="Pfam" id="PF01738">
    <property type="entry name" value="DLH"/>
    <property type="match status" value="1"/>
</dbReference>
<keyword evidence="4" id="KW-1185">Reference proteome</keyword>
<protein>
    <submittedName>
        <fullName evidence="3">Dienelactone hydrolase family protein</fullName>
    </submittedName>
</protein>
<dbReference type="RefSeq" id="WP_185691762.1">
    <property type="nucleotide sequence ID" value="NZ_JACHVA010000045.1"/>
</dbReference>
<dbReference type="Gene3D" id="3.40.50.1820">
    <property type="entry name" value="alpha/beta hydrolase"/>
    <property type="match status" value="1"/>
</dbReference>
<dbReference type="PANTHER" id="PTHR22946:SF4">
    <property type="entry name" value="ESTERASE FRSA"/>
    <property type="match status" value="1"/>
</dbReference>